<evidence type="ECO:0008006" key="4">
    <source>
        <dbReference type="Google" id="ProtNLM"/>
    </source>
</evidence>
<protein>
    <recommendedName>
        <fullName evidence="4">DUF1073 domain-containing protein</fullName>
    </recommendedName>
</protein>
<evidence type="ECO:0000313" key="2">
    <source>
        <dbReference type="EMBL" id="PSV50026.1"/>
    </source>
</evidence>
<dbReference type="EMBL" id="PYOC01000001">
    <property type="protein sequence ID" value="PSV50026.1"/>
    <property type="molecule type" value="Genomic_DNA"/>
</dbReference>
<comment type="caution">
    <text evidence="2">The sequence shown here is derived from an EMBL/GenBank/DDBJ whole genome shotgun (WGS) entry which is preliminary data.</text>
</comment>
<feature type="region of interest" description="Disordered" evidence="1">
    <location>
        <begin position="1"/>
        <end position="25"/>
    </location>
</feature>
<name>A0A2T3LF84_9GAMM</name>
<sequence>MGLFGGNKAEKPKTKSATGSDSWWDRIRKKDPSSLPIGTEVSPWRMIRERYVEIAIRALYSRIIFSTLDIVDIPKEISRSDFSRTVYDSHTPKLKCGLAHYIVDAMADSSSLILRKKAMQGRTKAYFFSELPNKGEEKDADLLEIDFTDYERTELLEEYYGMVFDSIIGMARLIKVGGAILFKVSDLSDLIADREVLLAVETQLKQVNQALEEGRAGYIDSESEVEMPTVDTKPAVSQLHFAFSLICNATGRPMSFVNGEIAASLGSTGEGDRKQNRNASIYEFNSILRGVFESVFGADFDVKPDIENLPQLSDFMTSIEMSSLINDDEKRRILSQYMSLDDYGISLSNSTKSS</sequence>
<organism evidence="2 3">
    <name type="scientific">Photobacterium indicum</name>
    <dbReference type="NCBI Taxonomy" id="81447"/>
    <lineage>
        <taxon>Bacteria</taxon>
        <taxon>Pseudomonadati</taxon>
        <taxon>Pseudomonadota</taxon>
        <taxon>Gammaproteobacteria</taxon>
        <taxon>Vibrionales</taxon>
        <taxon>Vibrionaceae</taxon>
        <taxon>Photobacterium</taxon>
    </lineage>
</organism>
<proteinExistence type="predicted"/>
<dbReference type="RefSeq" id="WP_107252610.1">
    <property type="nucleotide sequence ID" value="NZ_PYOC01000001.1"/>
</dbReference>
<reference evidence="2 3" key="1">
    <citation type="submission" date="2018-03" db="EMBL/GenBank/DDBJ databases">
        <title>Whole genome sequencing of Histamine producing bacteria.</title>
        <authorList>
            <person name="Butler K."/>
        </authorList>
    </citation>
    <scope>NUCLEOTIDE SEQUENCE [LARGE SCALE GENOMIC DNA]</scope>
    <source>
        <strain evidence="2 3">ATCC 19614</strain>
    </source>
</reference>
<evidence type="ECO:0000313" key="3">
    <source>
        <dbReference type="Proteomes" id="UP000241803"/>
    </source>
</evidence>
<dbReference type="AlphaFoldDB" id="A0A2T3LF84"/>
<keyword evidence="3" id="KW-1185">Reference proteome</keyword>
<accession>A0A2T3LF84</accession>
<evidence type="ECO:0000256" key="1">
    <source>
        <dbReference type="SAM" id="MobiDB-lite"/>
    </source>
</evidence>
<dbReference type="Proteomes" id="UP000241803">
    <property type="component" value="Unassembled WGS sequence"/>
</dbReference>
<gene>
    <name evidence="2" type="ORF">C9J47_05610</name>
</gene>